<evidence type="ECO:0008006" key="4">
    <source>
        <dbReference type="Google" id="ProtNLM"/>
    </source>
</evidence>
<feature type="chain" id="PRO_5040810249" description="RxLR effector protein" evidence="1">
    <location>
        <begin position="19"/>
        <end position="84"/>
    </location>
</feature>
<keyword evidence="3" id="KW-1185">Reference proteome</keyword>
<name>A0A9W8DP17_9FUNG</name>
<proteinExistence type="predicted"/>
<feature type="signal peptide" evidence="1">
    <location>
        <begin position="1"/>
        <end position="18"/>
    </location>
</feature>
<sequence length="84" mass="8809">MKLISAVVLTALATTAFSAVSITAQGNGKNKKGPLTLDPRHVAALAALRTSLNKQQAQTMGLIDVLLGNTLGDLKNIFKQTTSF</sequence>
<evidence type="ECO:0000256" key="1">
    <source>
        <dbReference type="SAM" id="SignalP"/>
    </source>
</evidence>
<keyword evidence="1" id="KW-0732">Signal</keyword>
<organism evidence="2 3">
    <name type="scientific">Mycoemilia scoparia</name>
    <dbReference type="NCBI Taxonomy" id="417184"/>
    <lineage>
        <taxon>Eukaryota</taxon>
        <taxon>Fungi</taxon>
        <taxon>Fungi incertae sedis</taxon>
        <taxon>Zoopagomycota</taxon>
        <taxon>Kickxellomycotina</taxon>
        <taxon>Kickxellomycetes</taxon>
        <taxon>Kickxellales</taxon>
        <taxon>Kickxellaceae</taxon>
        <taxon>Mycoemilia</taxon>
    </lineage>
</organism>
<evidence type="ECO:0000313" key="3">
    <source>
        <dbReference type="Proteomes" id="UP001150538"/>
    </source>
</evidence>
<reference evidence="2" key="1">
    <citation type="submission" date="2022-07" db="EMBL/GenBank/DDBJ databases">
        <title>Phylogenomic reconstructions and comparative analyses of Kickxellomycotina fungi.</title>
        <authorList>
            <person name="Reynolds N.K."/>
            <person name="Stajich J.E."/>
            <person name="Barry K."/>
            <person name="Grigoriev I.V."/>
            <person name="Crous P."/>
            <person name="Smith M.E."/>
        </authorList>
    </citation>
    <scope>NUCLEOTIDE SEQUENCE</scope>
    <source>
        <strain evidence="2">NBRC 100468</strain>
    </source>
</reference>
<dbReference type="AlphaFoldDB" id="A0A9W8DP17"/>
<protein>
    <recommendedName>
        <fullName evidence="4">RxLR effector protein</fullName>
    </recommendedName>
</protein>
<gene>
    <name evidence="2" type="ORF">H4219_002499</name>
</gene>
<dbReference type="Proteomes" id="UP001150538">
    <property type="component" value="Unassembled WGS sequence"/>
</dbReference>
<comment type="caution">
    <text evidence="2">The sequence shown here is derived from an EMBL/GenBank/DDBJ whole genome shotgun (WGS) entry which is preliminary data.</text>
</comment>
<dbReference type="EMBL" id="JANBPU010000041">
    <property type="protein sequence ID" value="KAJ1918626.1"/>
    <property type="molecule type" value="Genomic_DNA"/>
</dbReference>
<evidence type="ECO:0000313" key="2">
    <source>
        <dbReference type="EMBL" id="KAJ1918626.1"/>
    </source>
</evidence>
<accession>A0A9W8DP17</accession>